<organism evidence="2 3">
    <name type="scientific">Streptacidiphilus alkalitolerans</name>
    <dbReference type="NCBI Taxonomy" id="3342712"/>
    <lineage>
        <taxon>Bacteria</taxon>
        <taxon>Bacillati</taxon>
        <taxon>Actinomycetota</taxon>
        <taxon>Actinomycetes</taxon>
        <taxon>Kitasatosporales</taxon>
        <taxon>Streptomycetaceae</taxon>
        <taxon>Streptacidiphilus</taxon>
    </lineage>
</organism>
<protein>
    <submittedName>
        <fullName evidence="2">Sugar phosphate nucleotidyltransferase</fullName>
    </submittedName>
</protein>
<evidence type="ECO:0000313" key="2">
    <source>
        <dbReference type="EMBL" id="MFC1408260.1"/>
    </source>
</evidence>
<evidence type="ECO:0000313" key="3">
    <source>
        <dbReference type="Proteomes" id="UP001592582"/>
    </source>
</evidence>
<dbReference type="InterPro" id="IPR029044">
    <property type="entry name" value="Nucleotide-diphossugar_trans"/>
</dbReference>
<dbReference type="Proteomes" id="UP001592582">
    <property type="component" value="Unassembled WGS sequence"/>
</dbReference>
<comment type="caution">
    <text evidence="2">The sequence shown here is derived from an EMBL/GenBank/DDBJ whole genome shotgun (WGS) entry which is preliminary data.</text>
</comment>
<accession>A0ABV6V3G7</accession>
<dbReference type="Pfam" id="PF00483">
    <property type="entry name" value="NTP_transferase"/>
    <property type="match status" value="1"/>
</dbReference>
<name>A0ABV6V3G7_9ACTN</name>
<dbReference type="InterPro" id="IPR005835">
    <property type="entry name" value="NTP_transferase_dom"/>
</dbReference>
<evidence type="ECO:0000259" key="1">
    <source>
        <dbReference type="Pfam" id="PF00483"/>
    </source>
</evidence>
<dbReference type="PANTHER" id="PTHR22572">
    <property type="entry name" value="SUGAR-1-PHOSPHATE GUANYL TRANSFERASE"/>
    <property type="match status" value="1"/>
</dbReference>
<dbReference type="EMBL" id="JBHEZX010000001">
    <property type="protein sequence ID" value="MFC1408260.1"/>
    <property type="molecule type" value="Genomic_DNA"/>
</dbReference>
<feature type="domain" description="Nucleotidyl transferase" evidence="1">
    <location>
        <begin position="9"/>
        <end position="266"/>
    </location>
</feature>
<reference evidence="2 3" key="1">
    <citation type="submission" date="2024-09" db="EMBL/GenBank/DDBJ databases">
        <authorList>
            <person name="Lee S.D."/>
        </authorList>
    </citation>
    <scope>NUCLEOTIDE SEQUENCE [LARGE SCALE GENOMIC DNA]</scope>
    <source>
        <strain evidence="2 3">N1-1</strain>
    </source>
</reference>
<dbReference type="Gene3D" id="3.90.550.10">
    <property type="entry name" value="Spore Coat Polysaccharide Biosynthesis Protein SpsA, Chain A"/>
    <property type="match status" value="1"/>
</dbReference>
<dbReference type="RefSeq" id="WP_380501922.1">
    <property type="nucleotide sequence ID" value="NZ_JBHEZX010000001.1"/>
</dbReference>
<dbReference type="InterPro" id="IPR050486">
    <property type="entry name" value="Mannose-1P_guanyltransferase"/>
</dbReference>
<gene>
    <name evidence="2" type="ORF">ACEZDG_03080</name>
</gene>
<dbReference type="Gene3D" id="2.160.10.10">
    <property type="entry name" value="Hexapeptide repeat proteins"/>
    <property type="match status" value="1"/>
</dbReference>
<keyword evidence="3" id="KW-1185">Reference proteome</keyword>
<dbReference type="SUPFAM" id="SSF53448">
    <property type="entry name" value="Nucleotide-diphospho-sugar transferases"/>
    <property type="match status" value="1"/>
</dbReference>
<sequence length="442" mass="46915">MKMEAVSTIALAGGRGIRARPMSLNSGDYLRSKAAVSFVGRPLIEWSVLALRGLGVRDYYVLANGRENRAQTKAVLGHGEQWGVTVRYSRARFDRENTGSGQATLRGLDYWDLNGLALVVPTDSIFDFDLAELVRAHRAAGADVTVATVLRPAIEAAGTYGVLEQGRDGSVRRFVEKPSTELACALAGGDPGGLLHTNTGMYLIDCERLRMAAADPALAALARTRLDWGGDLLPYLVAGGHRVLAQPIGRFGDLGNPGSYLDTLREVLLDRFPLLSAGIDPPVGLLAGMRIHESSLEMKDPISGRTLADKISDGSVRIGPGVRIGRDVEIGPDVTLEESDIGDGVDLGAGCTLRGVACGDHTVIGPGAQLTDVFLGCMVDVCSTLERPVVLTDYCALGDEVRVPAGTRLRGVHAMPGLRIHDSARIPTGASLSGVRDLLRCM</sequence>
<proteinExistence type="predicted"/>